<dbReference type="CDD" id="cd17305">
    <property type="entry name" value="PIPKc_PIP5KII"/>
    <property type="match status" value="1"/>
</dbReference>
<feature type="domain" description="PIPK" evidence="14">
    <location>
        <begin position="23"/>
        <end position="396"/>
    </location>
</feature>
<dbReference type="Gene3D" id="3.30.810.10">
    <property type="entry name" value="2-Layer Sandwich"/>
    <property type="match status" value="1"/>
</dbReference>
<dbReference type="InterPro" id="IPR027483">
    <property type="entry name" value="PInositol-4-P-4/5-kinase_C_sf"/>
</dbReference>
<evidence type="ECO:0000313" key="15">
    <source>
        <dbReference type="EMBL" id="GAV02130.1"/>
    </source>
</evidence>
<evidence type="ECO:0000256" key="13">
    <source>
        <dbReference type="SAM" id="MobiDB-lite"/>
    </source>
</evidence>
<evidence type="ECO:0000256" key="12">
    <source>
        <dbReference type="PROSITE-ProRule" id="PRU00781"/>
    </source>
</evidence>
<comment type="catalytic activity">
    <reaction evidence="10">
        <text>1,2-dihexadecanoyl-sn-glycero-3-phospho-(1D-myo-inositol-5-phosphate) + GTP = 1,2-dihexadecanoyl-sn-glycero-3-phospho-(1D-myo-inositol-4,5-bisphosphate) + GDP + H(+)</text>
        <dbReference type="Rhea" id="RHEA:55964"/>
        <dbReference type="ChEBI" id="CHEBI:15378"/>
        <dbReference type="ChEBI" id="CHEBI:37565"/>
        <dbReference type="ChEBI" id="CHEBI:58189"/>
        <dbReference type="ChEBI" id="CHEBI:83423"/>
        <dbReference type="ChEBI" id="CHEBI:84968"/>
    </reaction>
    <physiologicalReaction direction="left-to-right" evidence="10">
        <dbReference type="Rhea" id="RHEA:55965"/>
    </physiologicalReaction>
</comment>
<comment type="catalytic activity">
    <reaction evidence="9">
        <text>a 1,2-diacyl-sn-glycero-3-phospho-(1D-myo-inositol-5-phosphate) + ATP = a 1,2-diacyl-sn-glycero-3-phospho-(1D-myo-inositol-4,5-bisphosphate) + ADP + H(+)</text>
        <dbReference type="Rhea" id="RHEA:12280"/>
        <dbReference type="ChEBI" id="CHEBI:15378"/>
        <dbReference type="ChEBI" id="CHEBI:30616"/>
        <dbReference type="ChEBI" id="CHEBI:57795"/>
        <dbReference type="ChEBI" id="CHEBI:58456"/>
        <dbReference type="ChEBI" id="CHEBI:456216"/>
        <dbReference type="EC" id="2.7.1.149"/>
    </reaction>
    <physiologicalReaction direction="left-to-right" evidence="9">
        <dbReference type="Rhea" id="RHEA:12281"/>
    </physiologicalReaction>
</comment>
<dbReference type="Pfam" id="PF01504">
    <property type="entry name" value="PIP5K"/>
    <property type="match status" value="1"/>
</dbReference>
<evidence type="ECO:0000256" key="8">
    <source>
        <dbReference type="ARBA" id="ARBA00036478"/>
    </source>
</evidence>
<reference evidence="15 16" key="1">
    <citation type="journal article" date="2016" name="Nat. Commun.">
        <title>Extremotolerant tardigrade genome and improved radiotolerance of human cultured cells by tardigrade-unique protein.</title>
        <authorList>
            <person name="Hashimoto T."/>
            <person name="Horikawa D.D."/>
            <person name="Saito Y."/>
            <person name="Kuwahara H."/>
            <person name="Kozuka-Hata H."/>
            <person name="Shin-I T."/>
            <person name="Minakuchi Y."/>
            <person name="Ohishi K."/>
            <person name="Motoyama A."/>
            <person name="Aizu T."/>
            <person name="Enomoto A."/>
            <person name="Kondo K."/>
            <person name="Tanaka S."/>
            <person name="Hara Y."/>
            <person name="Koshikawa S."/>
            <person name="Sagara H."/>
            <person name="Miura T."/>
            <person name="Yokobori S."/>
            <person name="Miyagawa K."/>
            <person name="Suzuki Y."/>
            <person name="Kubo T."/>
            <person name="Oyama M."/>
            <person name="Kohara Y."/>
            <person name="Fujiyama A."/>
            <person name="Arakawa K."/>
            <person name="Katayama T."/>
            <person name="Toyoda A."/>
            <person name="Kunieda T."/>
        </authorList>
    </citation>
    <scope>NUCLEOTIDE SEQUENCE [LARGE SCALE GENOMIC DNA]</scope>
    <source>
        <strain evidence="15 16">YOKOZUNA-1</strain>
    </source>
</reference>
<feature type="region of interest" description="Disordered" evidence="13">
    <location>
        <begin position="275"/>
        <end position="321"/>
    </location>
</feature>
<evidence type="ECO:0000256" key="1">
    <source>
        <dbReference type="ARBA" id="ARBA00004496"/>
    </source>
</evidence>
<comment type="subcellular location">
    <subcellularLocation>
        <location evidence="1">Cytoplasm</location>
    </subcellularLocation>
</comment>
<dbReference type="GO" id="GO:0016309">
    <property type="term" value="F:1-phosphatidylinositol-5-phosphate 4-kinase activity"/>
    <property type="evidence" value="ECO:0007669"/>
    <property type="project" value="UniProtKB-EC"/>
</dbReference>
<dbReference type="PROSITE" id="PS51455">
    <property type="entry name" value="PIPK"/>
    <property type="match status" value="1"/>
</dbReference>
<keyword evidence="6 12" id="KW-0067">ATP-binding</keyword>
<gene>
    <name evidence="15" type="primary">RvY_12732-1</name>
    <name evidence="15" type="synonym">RvY_12732.1</name>
    <name evidence="15" type="ORF">RvY_12732</name>
</gene>
<dbReference type="GO" id="GO:0005886">
    <property type="term" value="C:plasma membrane"/>
    <property type="evidence" value="ECO:0007669"/>
    <property type="project" value="TreeGrafter"/>
</dbReference>
<dbReference type="SMART" id="SM00330">
    <property type="entry name" value="PIPKc"/>
    <property type="match status" value="1"/>
</dbReference>
<dbReference type="STRING" id="947166.A0A1D1VKI8"/>
<evidence type="ECO:0000256" key="7">
    <source>
        <dbReference type="ARBA" id="ARBA00023098"/>
    </source>
</evidence>
<dbReference type="InterPro" id="IPR002498">
    <property type="entry name" value="PInositol-4-P-4/5-kinase_core"/>
</dbReference>
<dbReference type="AlphaFoldDB" id="A0A1D1VKI8"/>
<evidence type="ECO:0000256" key="3">
    <source>
        <dbReference type="ARBA" id="ARBA00022679"/>
    </source>
</evidence>
<evidence type="ECO:0000313" key="16">
    <source>
        <dbReference type="Proteomes" id="UP000186922"/>
    </source>
</evidence>
<organism evidence="15 16">
    <name type="scientific">Ramazzottius varieornatus</name>
    <name type="common">Water bear</name>
    <name type="synonym">Tardigrade</name>
    <dbReference type="NCBI Taxonomy" id="947166"/>
    <lineage>
        <taxon>Eukaryota</taxon>
        <taxon>Metazoa</taxon>
        <taxon>Ecdysozoa</taxon>
        <taxon>Tardigrada</taxon>
        <taxon>Eutardigrada</taxon>
        <taxon>Parachela</taxon>
        <taxon>Hypsibioidea</taxon>
        <taxon>Ramazzottiidae</taxon>
        <taxon>Ramazzottius</taxon>
    </lineage>
</organism>
<dbReference type="EC" id="2.7.1.149" evidence="11"/>
<keyword evidence="16" id="KW-1185">Reference proteome</keyword>
<evidence type="ECO:0000256" key="10">
    <source>
        <dbReference type="ARBA" id="ARBA00036950"/>
    </source>
</evidence>
<comment type="caution">
    <text evidence="15">The sequence shown here is derived from an EMBL/GenBank/DDBJ whole genome shotgun (WGS) entry which is preliminary data.</text>
</comment>
<dbReference type="GO" id="GO:0046854">
    <property type="term" value="P:phosphatidylinositol phosphate biosynthetic process"/>
    <property type="evidence" value="ECO:0007669"/>
    <property type="project" value="TreeGrafter"/>
</dbReference>
<dbReference type="SUPFAM" id="SSF56104">
    <property type="entry name" value="SAICAR synthase-like"/>
    <property type="match status" value="1"/>
</dbReference>
<evidence type="ECO:0000256" key="11">
    <source>
        <dbReference type="ARBA" id="ARBA00039039"/>
    </source>
</evidence>
<dbReference type="Proteomes" id="UP000186922">
    <property type="component" value="Unassembled WGS sequence"/>
</dbReference>
<keyword evidence="3 12" id="KW-0808">Transferase</keyword>
<evidence type="ECO:0000256" key="5">
    <source>
        <dbReference type="ARBA" id="ARBA00022777"/>
    </source>
</evidence>
<evidence type="ECO:0000256" key="9">
    <source>
        <dbReference type="ARBA" id="ARBA00036698"/>
    </source>
</evidence>
<evidence type="ECO:0000256" key="2">
    <source>
        <dbReference type="ARBA" id="ARBA00022490"/>
    </source>
</evidence>
<evidence type="ECO:0000256" key="4">
    <source>
        <dbReference type="ARBA" id="ARBA00022741"/>
    </source>
</evidence>
<dbReference type="OrthoDB" id="20783at2759"/>
<dbReference type="GO" id="GO:0005737">
    <property type="term" value="C:cytoplasm"/>
    <property type="evidence" value="ECO:0007669"/>
    <property type="project" value="UniProtKB-SubCell"/>
</dbReference>
<dbReference type="PANTHER" id="PTHR23086:SF8">
    <property type="entry name" value="PHOSPHATIDYLINOSITOL 5-PHOSPHATE 4-KINASE, ISOFORM A"/>
    <property type="match status" value="1"/>
</dbReference>
<keyword evidence="2" id="KW-0963">Cytoplasm</keyword>
<name>A0A1D1VKI8_RAMVA</name>
<evidence type="ECO:0000259" key="14">
    <source>
        <dbReference type="PROSITE" id="PS51455"/>
    </source>
</evidence>
<protein>
    <recommendedName>
        <fullName evidence="11">1-phosphatidylinositol-5-phosphate 4-kinase</fullName>
        <ecNumber evidence="11">2.7.1.149</ecNumber>
    </recommendedName>
</protein>
<sequence>MPKNKVKSKRIKAVSQKRKLFRAKEPLISVFMWGINSTINELQHVNIPVMLMPDDFKAYNKIKIDRQYFNKDNMPSHFKVKEYCPLVFRNLRERFKVTDSQYMLSLTASEPIMKDVHDRQGSNYYLTADKRFIIKTLTREEVEQMHHILKHYHEYVVEHHCKTLLPQYFGIYRLTVEKQESYVVVMRNVFSHPLRVHRKYDLKGSTVSREASERDKSKEIPTFKDNDFVSEGNKIYIGDQHKAELMQILRRDVEFLSRNSLMDYSLLLGVHDADQGGNASGHEEESEETGGETDSVNSDLSAPDSPNAREQENNDPNGTASLFSRPVEVVSIASVETAPKKAIYFMAIVDILTHYGMKKRTAQAAKTVKHGSNAEISTIPPESYGKRFLGFLENIII</sequence>
<evidence type="ECO:0000256" key="6">
    <source>
        <dbReference type="ARBA" id="ARBA00022840"/>
    </source>
</evidence>
<dbReference type="PANTHER" id="PTHR23086">
    <property type="entry name" value="PHOSPHATIDYLINOSITOL-4-PHOSPHATE 5-KINASE"/>
    <property type="match status" value="1"/>
</dbReference>
<dbReference type="InterPro" id="IPR023610">
    <property type="entry name" value="PInositol-4/5-P-5/4-kinase"/>
</dbReference>
<comment type="catalytic activity">
    <reaction evidence="8">
        <text>1,2-dihexadecanoyl-sn-glycero-3-phospho-(1D-myo-inositol-5-phosphate) + ATP = 1,2-dihexadecanoyl-sn-glycero-3-phospho-(1D-myo-inositol-4,5-bisphosphate) + ADP + H(+)</text>
        <dbReference type="Rhea" id="RHEA:55992"/>
        <dbReference type="ChEBI" id="CHEBI:15378"/>
        <dbReference type="ChEBI" id="CHEBI:30616"/>
        <dbReference type="ChEBI" id="CHEBI:83423"/>
        <dbReference type="ChEBI" id="CHEBI:84968"/>
        <dbReference type="ChEBI" id="CHEBI:456216"/>
    </reaction>
    <physiologicalReaction direction="left-to-right" evidence="8">
        <dbReference type="Rhea" id="RHEA:55993"/>
    </physiologicalReaction>
</comment>
<keyword evidence="5 12" id="KW-0418">Kinase</keyword>
<keyword evidence="7" id="KW-0443">Lipid metabolism</keyword>
<dbReference type="GO" id="GO:0005524">
    <property type="term" value="F:ATP binding"/>
    <property type="evidence" value="ECO:0007669"/>
    <property type="project" value="UniProtKB-UniRule"/>
</dbReference>
<keyword evidence="4 12" id="KW-0547">Nucleotide-binding</keyword>
<dbReference type="GO" id="GO:0016308">
    <property type="term" value="F:1-phosphatidylinositol-4-phosphate 5-kinase activity"/>
    <property type="evidence" value="ECO:0007669"/>
    <property type="project" value="TreeGrafter"/>
</dbReference>
<dbReference type="EMBL" id="BDGG01000008">
    <property type="protein sequence ID" value="GAV02130.1"/>
    <property type="molecule type" value="Genomic_DNA"/>
</dbReference>
<dbReference type="InterPro" id="IPR027484">
    <property type="entry name" value="PInositol-4-P-5-kinase_N"/>
</dbReference>
<dbReference type="FunFam" id="3.30.800.10:FF:000002">
    <property type="entry name" value="Phosphatidylinositol 5-phosphate 4-kinase type-2 beta"/>
    <property type="match status" value="1"/>
</dbReference>
<accession>A0A1D1VKI8</accession>
<dbReference type="Gene3D" id="3.30.800.10">
    <property type="entry name" value="Phosphatidylinositol Phosphate Kinase II Beta"/>
    <property type="match status" value="1"/>
</dbReference>
<proteinExistence type="predicted"/>